<protein>
    <submittedName>
        <fullName evidence="1">Uncharacterized protein</fullName>
    </submittedName>
</protein>
<organism evidence="1 2">
    <name type="scientific">Pseudoscardovia suis</name>
    <dbReference type="NCBI Taxonomy" id="987063"/>
    <lineage>
        <taxon>Bacteria</taxon>
        <taxon>Bacillati</taxon>
        <taxon>Actinomycetota</taxon>
        <taxon>Actinomycetes</taxon>
        <taxon>Bifidobacteriales</taxon>
        <taxon>Bifidobacteriaceae</taxon>
        <taxon>Pseudoscardovia</taxon>
    </lineage>
</organism>
<keyword evidence="2" id="KW-1185">Reference proteome</keyword>
<evidence type="ECO:0000313" key="1">
    <source>
        <dbReference type="EMBL" id="OZG52051.1"/>
    </source>
</evidence>
<evidence type="ECO:0000313" key="2">
    <source>
        <dbReference type="Proteomes" id="UP000216454"/>
    </source>
</evidence>
<dbReference type="AlphaFoldDB" id="A0A261EYX3"/>
<comment type="caution">
    <text evidence="1">The sequence shown here is derived from an EMBL/GenBank/DDBJ whole genome shotgun (WGS) entry which is preliminary data.</text>
</comment>
<dbReference type="EMBL" id="MWWQ01000006">
    <property type="protein sequence ID" value="OZG52051.1"/>
    <property type="molecule type" value="Genomic_DNA"/>
</dbReference>
<gene>
    <name evidence="1" type="ORF">PSSU_0834</name>
</gene>
<reference evidence="1 2" key="1">
    <citation type="journal article" date="2017" name="BMC Genomics">
        <title>Comparative genomic and phylogenomic analyses of the Bifidobacteriaceae family.</title>
        <authorList>
            <person name="Lugli G.A."/>
            <person name="Milani C."/>
            <person name="Turroni F."/>
            <person name="Duranti S."/>
            <person name="Mancabelli L."/>
            <person name="Mangifesta M."/>
            <person name="Ferrario C."/>
            <person name="Modesto M."/>
            <person name="Mattarelli P."/>
            <person name="Jiri K."/>
            <person name="van Sinderen D."/>
            <person name="Ventura M."/>
        </authorList>
    </citation>
    <scope>NUCLEOTIDE SEQUENCE [LARGE SCALE GENOMIC DNA]</scope>
    <source>
        <strain evidence="1 2">DSM 24744</strain>
    </source>
</reference>
<accession>A0A261EYX3</accession>
<dbReference type="Proteomes" id="UP000216454">
    <property type="component" value="Unassembled WGS sequence"/>
</dbReference>
<sequence length="33" mass="3647">MSSLTMTMFFMDAAPARVGGSARNQGTRKVIQW</sequence>
<proteinExistence type="predicted"/>
<name>A0A261EYX3_9BIFI</name>